<dbReference type="AlphaFoldDB" id="A0A2W2AB61"/>
<evidence type="ECO:0000313" key="2">
    <source>
        <dbReference type="EMBL" id="PZF72645.1"/>
    </source>
</evidence>
<keyword evidence="3" id="KW-1185">Reference proteome</keyword>
<sequence length="138" mass="15159">MAGATVTDYISFKTFCSMSAAGDSHAQGLLPLMGRYGGLVRTGAVILIFTGIIMVTINNSLWDEIWFKIKLALAILLVLNGVFIGNSLGMKFRKMASGNFIPGGQERHISMQLNRFYLAQLTLFILIIFVSIVRPGKK</sequence>
<organism evidence="2 3">
    <name type="scientific">Taibaiella soli</name>
    <dbReference type="NCBI Taxonomy" id="1649169"/>
    <lineage>
        <taxon>Bacteria</taxon>
        <taxon>Pseudomonadati</taxon>
        <taxon>Bacteroidota</taxon>
        <taxon>Chitinophagia</taxon>
        <taxon>Chitinophagales</taxon>
        <taxon>Chitinophagaceae</taxon>
        <taxon>Taibaiella</taxon>
    </lineage>
</organism>
<name>A0A2W2AB61_9BACT</name>
<evidence type="ECO:0000256" key="1">
    <source>
        <dbReference type="SAM" id="Phobius"/>
    </source>
</evidence>
<dbReference type="EMBL" id="QKTW01000017">
    <property type="protein sequence ID" value="PZF72645.1"/>
    <property type="molecule type" value="Genomic_DNA"/>
</dbReference>
<accession>A0A2W2AB61</accession>
<gene>
    <name evidence="2" type="ORF">DN068_12325</name>
</gene>
<keyword evidence="1" id="KW-0472">Membrane</keyword>
<keyword evidence="1" id="KW-0812">Transmembrane</keyword>
<reference evidence="2 3" key="1">
    <citation type="submission" date="2018-06" db="EMBL/GenBank/DDBJ databases">
        <title>Mucibacter soli gen. nov., sp. nov., a new member of the family Chitinophagaceae producing mucin.</title>
        <authorList>
            <person name="Kim M.-K."/>
            <person name="Park S."/>
            <person name="Kim T.-S."/>
            <person name="Joung Y."/>
            <person name="Han J.-H."/>
            <person name="Kim S.B."/>
        </authorList>
    </citation>
    <scope>NUCLEOTIDE SEQUENCE [LARGE SCALE GENOMIC DNA]</scope>
    <source>
        <strain evidence="2 3">R1-15</strain>
    </source>
</reference>
<feature type="transmembrane region" description="Helical" evidence="1">
    <location>
        <begin position="65"/>
        <end position="85"/>
    </location>
</feature>
<evidence type="ECO:0000313" key="3">
    <source>
        <dbReference type="Proteomes" id="UP000248745"/>
    </source>
</evidence>
<dbReference type="Proteomes" id="UP000248745">
    <property type="component" value="Unassembled WGS sequence"/>
</dbReference>
<protein>
    <submittedName>
        <fullName evidence="2">Uncharacterized protein</fullName>
    </submittedName>
</protein>
<proteinExistence type="predicted"/>
<feature type="transmembrane region" description="Helical" evidence="1">
    <location>
        <begin position="116"/>
        <end position="133"/>
    </location>
</feature>
<feature type="transmembrane region" description="Helical" evidence="1">
    <location>
        <begin position="39"/>
        <end position="59"/>
    </location>
</feature>
<comment type="caution">
    <text evidence="2">The sequence shown here is derived from an EMBL/GenBank/DDBJ whole genome shotgun (WGS) entry which is preliminary data.</text>
</comment>
<keyword evidence="1" id="KW-1133">Transmembrane helix</keyword>